<evidence type="ECO:0000313" key="8">
    <source>
        <dbReference type="EMBL" id="EAR83464.2"/>
    </source>
</evidence>
<dbReference type="OrthoDB" id="443318at2759"/>
<dbReference type="AlphaFoldDB" id="Q22DU1"/>
<dbReference type="MEROPS" id="S10.A48"/>
<evidence type="ECO:0000256" key="2">
    <source>
        <dbReference type="ARBA" id="ARBA00022645"/>
    </source>
</evidence>
<dbReference type="InterPro" id="IPR029058">
    <property type="entry name" value="AB_hydrolase_fold"/>
</dbReference>
<evidence type="ECO:0000313" key="9">
    <source>
        <dbReference type="Proteomes" id="UP000009168"/>
    </source>
</evidence>
<organism evidence="8 9">
    <name type="scientific">Tetrahymena thermophila (strain SB210)</name>
    <dbReference type="NCBI Taxonomy" id="312017"/>
    <lineage>
        <taxon>Eukaryota</taxon>
        <taxon>Sar</taxon>
        <taxon>Alveolata</taxon>
        <taxon>Ciliophora</taxon>
        <taxon>Intramacronucleata</taxon>
        <taxon>Oligohymenophorea</taxon>
        <taxon>Hymenostomatida</taxon>
        <taxon>Tetrahymenina</taxon>
        <taxon>Tetrahymenidae</taxon>
        <taxon>Tetrahymena</taxon>
    </lineage>
</organism>
<keyword evidence="5 7" id="KW-0378">Hydrolase</keyword>
<sequence length="416" mass="46732">MKGFIVALLVISLVTCDQDPIFLGETYYSGYINVTENSDMFYFLLESRSDNPANPLLLWLNGGPGCSSLLGLFEDIGPFKINDDNTLDYRDSLQNIDINLLFVDQPVGTGFSNAGVGELASTEEAVKNNLYSFLTQFFDKYPQYAGREFYISGESYAGQYIPAISSKILEEDNPNINLRGIAIGNGWVNPQYQEPAYADYAFAKGLITEEKYNSVYSQFKTCASLIENNSPFAQTSLSCNPPYLEIVGNPPKFNIYDVRIPCQGSGCYQAEDDKIEKFIQRPDVQQLLNLKDKKWVPCSNQVSEALKNLTYRSSANELVKTISSKIKILIYNGDQNFQNNYLGAEKWAENLEWSGKNYFNAANYDIFNMSGKDIGKIKIVENLNFLIVFGAGQKVFKDQPQSASIMMNQFIFGAFN</sequence>
<dbReference type="GO" id="GO:0006508">
    <property type="term" value="P:proteolysis"/>
    <property type="evidence" value="ECO:0007669"/>
    <property type="project" value="UniProtKB-KW"/>
</dbReference>
<accession>Q22DU1</accession>
<dbReference type="InParanoid" id="Q22DU1"/>
<reference evidence="9" key="1">
    <citation type="journal article" date="2006" name="PLoS Biol.">
        <title>Macronuclear genome sequence of the ciliate Tetrahymena thermophila, a model eukaryote.</title>
        <authorList>
            <person name="Eisen J.A."/>
            <person name="Coyne R.S."/>
            <person name="Wu M."/>
            <person name="Wu D."/>
            <person name="Thiagarajan M."/>
            <person name="Wortman J.R."/>
            <person name="Badger J.H."/>
            <person name="Ren Q."/>
            <person name="Amedeo P."/>
            <person name="Jones K.M."/>
            <person name="Tallon L.J."/>
            <person name="Delcher A.L."/>
            <person name="Salzberg S.L."/>
            <person name="Silva J.C."/>
            <person name="Haas B.J."/>
            <person name="Majoros W.H."/>
            <person name="Farzad M."/>
            <person name="Carlton J.M."/>
            <person name="Smith R.K. Jr."/>
            <person name="Garg J."/>
            <person name="Pearlman R.E."/>
            <person name="Karrer K.M."/>
            <person name="Sun L."/>
            <person name="Manning G."/>
            <person name="Elde N.C."/>
            <person name="Turkewitz A.P."/>
            <person name="Asai D.J."/>
            <person name="Wilkes D.E."/>
            <person name="Wang Y."/>
            <person name="Cai H."/>
            <person name="Collins K."/>
            <person name="Stewart B.A."/>
            <person name="Lee S.R."/>
            <person name="Wilamowska K."/>
            <person name="Weinberg Z."/>
            <person name="Ruzzo W.L."/>
            <person name="Wloga D."/>
            <person name="Gaertig J."/>
            <person name="Frankel J."/>
            <person name="Tsao C.-C."/>
            <person name="Gorovsky M.A."/>
            <person name="Keeling P.J."/>
            <person name="Waller R.F."/>
            <person name="Patron N.J."/>
            <person name="Cherry J.M."/>
            <person name="Stover N.A."/>
            <person name="Krieger C.J."/>
            <person name="del Toro C."/>
            <person name="Ryder H.F."/>
            <person name="Williamson S.C."/>
            <person name="Barbeau R.A."/>
            <person name="Hamilton E.P."/>
            <person name="Orias E."/>
        </authorList>
    </citation>
    <scope>NUCLEOTIDE SEQUENCE [LARGE SCALE GENOMIC DNA]</scope>
    <source>
        <strain evidence="9">SB210</strain>
    </source>
</reference>
<dbReference type="KEGG" id="tet:TTHERM_00927190"/>
<dbReference type="STRING" id="312017.Q22DU1"/>
<dbReference type="GO" id="GO:0004185">
    <property type="term" value="F:serine-type carboxypeptidase activity"/>
    <property type="evidence" value="ECO:0007669"/>
    <property type="project" value="UniProtKB-UniRule"/>
</dbReference>
<evidence type="ECO:0000256" key="4">
    <source>
        <dbReference type="ARBA" id="ARBA00022729"/>
    </source>
</evidence>
<dbReference type="PRINTS" id="PR00724">
    <property type="entry name" value="CRBOXYPTASEC"/>
</dbReference>
<feature type="signal peptide" evidence="7">
    <location>
        <begin position="1"/>
        <end position="16"/>
    </location>
</feature>
<dbReference type="HOGENOM" id="CLU_008523_10_1_1"/>
<keyword evidence="2 7" id="KW-0121">Carboxypeptidase</keyword>
<dbReference type="Gene3D" id="1.10.287.410">
    <property type="match status" value="1"/>
</dbReference>
<feature type="chain" id="PRO_5006528661" description="Carboxypeptidase" evidence="7">
    <location>
        <begin position="17"/>
        <end position="416"/>
    </location>
</feature>
<evidence type="ECO:0000256" key="3">
    <source>
        <dbReference type="ARBA" id="ARBA00022670"/>
    </source>
</evidence>
<dbReference type="SUPFAM" id="SSF53474">
    <property type="entry name" value="alpha/beta-Hydrolases"/>
    <property type="match status" value="1"/>
</dbReference>
<dbReference type="PROSITE" id="PS00131">
    <property type="entry name" value="CARBOXYPEPT_SER_SER"/>
    <property type="match status" value="1"/>
</dbReference>
<evidence type="ECO:0000256" key="5">
    <source>
        <dbReference type="ARBA" id="ARBA00022801"/>
    </source>
</evidence>
<dbReference type="Pfam" id="PF00450">
    <property type="entry name" value="Peptidase_S10"/>
    <property type="match status" value="1"/>
</dbReference>
<dbReference type="GeneID" id="7842873"/>
<dbReference type="EMBL" id="GG662734">
    <property type="protein sequence ID" value="EAR83464.2"/>
    <property type="molecule type" value="Genomic_DNA"/>
</dbReference>
<dbReference type="eggNOG" id="KOG1282">
    <property type="taxonomic scope" value="Eukaryota"/>
</dbReference>
<dbReference type="PANTHER" id="PTHR11802:SF113">
    <property type="entry name" value="SERINE CARBOXYPEPTIDASE CTSA-4.1"/>
    <property type="match status" value="1"/>
</dbReference>
<dbReference type="Gene3D" id="3.40.50.1820">
    <property type="entry name" value="alpha/beta hydrolase"/>
    <property type="match status" value="1"/>
</dbReference>
<evidence type="ECO:0000256" key="7">
    <source>
        <dbReference type="RuleBase" id="RU361156"/>
    </source>
</evidence>
<keyword evidence="3 7" id="KW-0645">Protease</keyword>
<dbReference type="PANTHER" id="PTHR11802">
    <property type="entry name" value="SERINE PROTEASE FAMILY S10 SERINE CARBOXYPEPTIDASE"/>
    <property type="match status" value="1"/>
</dbReference>
<comment type="similarity">
    <text evidence="1 7">Belongs to the peptidase S10 family.</text>
</comment>
<dbReference type="InterPro" id="IPR001563">
    <property type="entry name" value="Peptidase_S10"/>
</dbReference>
<keyword evidence="9" id="KW-1185">Reference proteome</keyword>
<protein>
    <recommendedName>
        <fullName evidence="7">Carboxypeptidase</fullName>
        <ecNumber evidence="7">3.4.16.-</ecNumber>
    </recommendedName>
</protein>
<keyword evidence="4 7" id="KW-0732">Signal</keyword>
<dbReference type="InterPro" id="IPR018202">
    <property type="entry name" value="Ser_caboxypep_ser_AS"/>
</dbReference>
<proteinExistence type="inferred from homology"/>
<dbReference type="Proteomes" id="UP000009168">
    <property type="component" value="Unassembled WGS sequence"/>
</dbReference>
<evidence type="ECO:0000256" key="1">
    <source>
        <dbReference type="ARBA" id="ARBA00009431"/>
    </source>
</evidence>
<evidence type="ECO:0000256" key="6">
    <source>
        <dbReference type="ARBA" id="ARBA00023180"/>
    </source>
</evidence>
<keyword evidence="6" id="KW-0325">Glycoprotein</keyword>
<dbReference type="RefSeq" id="XP_001031127.2">
    <property type="nucleotide sequence ID" value="XM_001031127.2"/>
</dbReference>
<gene>
    <name evidence="8" type="ORF">TTHERM_00927190</name>
</gene>
<dbReference type="EC" id="3.4.16.-" evidence="7"/>
<name>Q22DU1_TETTS</name>